<reference evidence="2 3" key="1">
    <citation type="submission" date="2017-03" db="EMBL/GenBank/DDBJ databases">
        <title>Genome comparison of Photorhabdus luminescens strain 0813-124 phase variants.</title>
        <authorList>
            <person name="Chien C.-C."/>
            <person name="Chen W.-J."/>
            <person name="Shih M.-C."/>
            <person name="Hsieh F.-C."/>
        </authorList>
    </citation>
    <scope>NUCLEOTIDE SEQUENCE [LARGE SCALE GENOMIC DNA]</scope>
    <source>
        <strain evidence="2 3">0813-124 phase II</strain>
    </source>
</reference>
<keyword evidence="3" id="KW-1185">Reference proteome</keyword>
<keyword evidence="1" id="KW-0233">DNA recombination</keyword>
<gene>
    <name evidence="2" type="ORF">B0X70_02645</name>
</gene>
<dbReference type="Gene3D" id="1.10.443.10">
    <property type="entry name" value="Intergrase catalytic core"/>
    <property type="match status" value="1"/>
</dbReference>
<protein>
    <submittedName>
        <fullName evidence="2">Recombinase</fullName>
    </submittedName>
</protein>
<evidence type="ECO:0000313" key="2">
    <source>
        <dbReference type="EMBL" id="QXF32194.1"/>
    </source>
</evidence>
<dbReference type="RefSeq" id="WP_246593418.1">
    <property type="nucleotide sequence ID" value="NZ_CP020335.1"/>
</dbReference>
<dbReference type="NCBIfam" id="NF041502">
    <property type="entry name" value="integrase_1"/>
    <property type="match status" value="1"/>
</dbReference>
<sequence>MTANKLSVSVTTNQSNEVVDIPAKARGYHFNLDESVWRLDKNTSTNLAVIHEKLSGEILKGCLKTLGFYASNLSASHTKNVIERFQHMLRETGADEITDTVLINYRASLTKATEWYLGTIRGFLRRWHKLGYFGVSEDIIQLLDGWKIKGNRKGDAVKRKDPTQGPLTDNELQAFNEGAVKVYELDLITLSELAISLTTSNTGRRPIQVSHLRVIDVLCGTNNKGEPFYVLNVPRGKHGEGFRAEFKPFAITQELWAILSAQAKNAVSLIEKKLGFQLQEQDRQQVPLFPDHNVALRVISPAEYRSLLTSDKLHISAVEVTDTLQFVAEASGVKSERTGENLFINARRFRYTTGTRAAREGFGELVIAELLDHRDTQNAGVYVKNIPEHVERLDEAVGFQLAPYAQAFAGVLVDSEKDAKRGDDPSSRIRTGIGKGVGTCGEHGFCGANVPIPCYTCIHFQPWLDGPHNEVYQDLLDDRERVKEITGDIEVAAVLDRSIVAVAGVILQCEKRRTELEKQEVLENG</sequence>
<evidence type="ECO:0000256" key="1">
    <source>
        <dbReference type="ARBA" id="ARBA00023172"/>
    </source>
</evidence>
<dbReference type="InterPro" id="IPR013762">
    <property type="entry name" value="Integrase-like_cat_sf"/>
</dbReference>
<dbReference type="EMBL" id="CP020335">
    <property type="protein sequence ID" value="QXF32194.1"/>
    <property type="molecule type" value="Genomic_DNA"/>
</dbReference>
<evidence type="ECO:0000313" key="3">
    <source>
        <dbReference type="Proteomes" id="UP000693715"/>
    </source>
</evidence>
<dbReference type="InterPro" id="IPR048120">
    <property type="entry name" value="Integrase-like"/>
</dbReference>
<accession>A0ABX8LS86</accession>
<name>A0ABX8LS86_9GAMM</name>
<organism evidence="2 3">
    <name type="scientific">Photorhabdus akhurstii</name>
    <dbReference type="NCBI Taxonomy" id="171438"/>
    <lineage>
        <taxon>Bacteria</taxon>
        <taxon>Pseudomonadati</taxon>
        <taxon>Pseudomonadota</taxon>
        <taxon>Gammaproteobacteria</taxon>
        <taxon>Enterobacterales</taxon>
        <taxon>Morganellaceae</taxon>
        <taxon>Photorhabdus</taxon>
    </lineage>
</organism>
<dbReference type="Proteomes" id="UP000693715">
    <property type="component" value="Chromosome"/>
</dbReference>
<proteinExistence type="predicted"/>
<dbReference type="InterPro" id="IPR011010">
    <property type="entry name" value="DNA_brk_join_enz"/>
</dbReference>
<dbReference type="SUPFAM" id="SSF56349">
    <property type="entry name" value="DNA breaking-rejoining enzymes"/>
    <property type="match status" value="1"/>
</dbReference>